<evidence type="ECO:0000256" key="3">
    <source>
        <dbReference type="ARBA" id="ARBA00022679"/>
    </source>
</evidence>
<dbReference type="Proteomes" id="UP000448943">
    <property type="component" value="Unassembled WGS sequence"/>
</dbReference>
<comment type="caution">
    <text evidence="7">The sequence shown here is derived from an EMBL/GenBank/DDBJ whole genome shotgun (WGS) entry which is preliminary data.</text>
</comment>
<proteinExistence type="inferred from homology"/>
<dbReference type="InterPro" id="IPR016035">
    <property type="entry name" value="Acyl_Trfase/lysoPLipase"/>
</dbReference>
<dbReference type="InterPro" id="IPR001227">
    <property type="entry name" value="Ac_transferase_dom_sf"/>
</dbReference>
<evidence type="ECO:0000313" key="7">
    <source>
        <dbReference type="EMBL" id="NBI27598.1"/>
    </source>
</evidence>
<dbReference type="RefSeq" id="WP_160643688.1">
    <property type="nucleotide sequence ID" value="NZ_SIJB01000004.1"/>
</dbReference>
<dbReference type="GO" id="GO:0006633">
    <property type="term" value="P:fatty acid biosynthetic process"/>
    <property type="evidence" value="ECO:0007669"/>
    <property type="project" value="TreeGrafter"/>
</dbReference>
<dbReference type="EC" id="2.3.1.39" evidence="2"/>
<dbReference type="FunFam" id="3.30.70.250:FF:000001">
    <property type="entry name" value="Malonyl CoA-acyl carrier protein transacylase"/>
    <property type="match status" value="1"/>
</dbReference>
<accession>A0A6N9Q1P8</accession>
<feature type="domain" description="Malonyl-CoA:ACP transacylase (MAT)" evidence="6">
    <location>
        <begin position="7"/>
        <end position="342"/>
    </location>
</feature>
<reference evidence="7 8" key="1">
    <citation type="submission" date="2019-01" db="EMBL/GenBank/DDBJ databases">
        <title>Chengkuizengella sp. nov., isolated from deep-sea sediment of East Pacific Ocean.</title>
        <authorList>
            <person name="Yang J."/>
            <person name="Lai Q."/>
            <person name="Shao Z."/>
        </authorList>
    </citation>
    <scope>NUCLEOTIDE SEQUENCE [LARGE SCALE GENOMIC DNA]</scope>
    <source>
        <strain evidence="7 8">YPA3-1-1</strain>
    </source>
</reference>
<keyword evidence="4 7" id="KW-0012">Acyltransferase</keyword>
<keyword evidence="8" id="KW-1185">Reference proteome</keyword>
<dbReference type="PANTHER" id="PTHR42681:SF1">
    <property type="entry name" value="MALONYL-COA-ACYL CARRIER PROTEIN TRANSACYLASE, MITOCHONDRIAL"/>
    <property type="match status" value="1"/>
</dbReference>
<name>A0A6N9Q1P8_9BACL</name>
<protein>
    <recommendedName>
        <fullName evidence="2">[acyl-carrier-protein] S-malonyltransferase</fullName>
        <ecNumber evidence="2">2.3.1.39</ecNumber>
    </recommendedName>
</protein>
<dbReference type="SUPFAM" id="SSF52151">
    <property type="entry name" value="FabD/lysophospholipase-like"/>
    <property type="match status" value="1"/>
</dbReference>
<dbReference type="AlphaFoldDB" id="A0A6N9Q1P8"/>
<evidence type="ECO:0000256" key="1">
    <source>
        <dbReference type="ARBA" id="ARBA00008217"/>
    </source>
</evidence>
<evidence type="ECO:0000256" key="2">
    <source>
        <dbReference type="ARBA" id="ARBA00013258"/>
    </source>
</evidence>
<evidence type="ECO:0000256" key="4">
    <source>
        <dbReference type="ARBA" id="ARBA00023315"/>
    </source>
</evidence>
<dbReference type="SMART" id="SM00827">
    <property type="entry name" value="PKS_AT"/>
    <property type="match status" value="1"/>
</dbReference>
<comment type="catalytic activity">
    <reaction evidence="5">
        <text>holo-[ACP] + malonyl-CoA = malonyl-[ACP] + CoA</text>
        <dbReference type="Rhea" id="RHEA:41792"/>
        <dbReference type="Rhea" id="RHEA-COMP:9623"/>
        <dbReference type="Rhea" id="RHEA-COMP:9685"/>
        <dbReference type="ChEBI" id="CHEBI:57287"/>
        <dbReference type="ChEBI" id="CHEBI:57384"/>
        <dbReference type="ChEBI" id="CHEBI:64479"/>
        <dbReference type="ChEBI" id="CHEBI:78449"/>
        <dbReference type="EC" id="2.3.1.39"/>
    </reaction>
</comment>
<evidence type="ECO:0000313" key="8">
    <source>
        <dbReference type="Proteomes" id="UP000448943"/>
    </source>
</evidence>
<dbReference type="InterPro" id="IPR014043">
    <property type="entry name" value="Acyl_transferase_dom"/>
</dbReference>
<evidence type="ECO:0000256" key="5">
    <source>
        <dbReference type="ARBA" id="ARBA00048462"/>
    </source>
</evidence>
<sequence>MKNLALIFPGQGSQYVGMGKELVEHYDTARSVFEEANDVLKMDIKKLCVEGDMQELTKTEYTQPALLTLSVAAYRVFEEEMGIQPAYAAGHSLGEFSALTCAGVISFTDAIQLVRKRGLFMKEASEKGSGLMCAVIGLDKKEIEDVCNQVSSTDYFAVISNYNAPEQIVISGHRQEVQKAADLLKKKGARISVLKVSAPFHSPLMKTAAIKLQLELNKYNYGTFKWPILSNVTAQPYSNSKDVIGNLTTQMFSPVKWDESVLYLSQQGINTAIEVGPKKILTNLMRYNDSQFISYPFEKLVDIQKVKEELEADIEKEKSNTIVKNVVTKCLAAAVCTRNRNWDQTLYEEGVIKPYQKIQQIQDELDESGELPSLNQMSEALLLLKTIFDTKGTSMEEQQERFHEILQDSETESLLNEFVQSSILRLGGENVGFQLN</sequence>
<dbReference type="Gene3D" id="3.40.366.10">
    <property type="entry name" value="Malonyl-Coenzyme A Acyl Carrier Protein, domain 2"/>
    <property type="match status" value="1"/>
</dbReference>
<dbReference type="PANTHER" id="PTHR42681">
    <property type="entry name" value="MALONYL-COA-ACYL CARRIER PROTEIN TRANSACYLASE, MITOCHONDRIAL"/>
    <property type="match status" value="1"/>
</dbReference>
<keyword evidence="3 7" id="KW-0808">Transferase</keyword>
<dbReference type="InterPro" id="IPR004410">
    <property type="entry name" value="Malonyl_CoA-ACP_transAc_FabD"/>
</dbReference>
<dbReference type="GO" id="GO:0005829">
    <property type="term" value="C:cytosol"/>
    <property type="evidence" value="ECO:0007669"/>
    <property type="project" value="TreeGrafter"/>
</dbReference>
<evidence type="ECO:0000259" key="6">
    <source>
        <dbReference type="SMART" id="SM00827"/>
    </source>
</evidence>
<dbReference type="SUPFAM" id="SSF55048">
    <property type="entry name" value="Probable ACP-binding domain of malonyl-CoA ACP transacylase"/>
    <property type="match status" value="1"/>
</dbReference>
<dbReference type="InterPro" id="IPR050858">
    <property type="entry name" value="Mal-CoA-ACP_Trans/PKS_FabD"/>
</dbReference>
<comment type="similarity">
    <text evidence="1">Belongs to the FabD family.</text>
</comment>
<dbReference type="GO" id="GO:0004314">
    <property type="term" value="F:[acyl-carrier-protein] S-malonyltransferase activity"/>
    <property type="evidence" value="ECO:0007669"/>
    <property type="project" value="UniProtKB-EC"/>
</dbReference>
<gene>
    <name evidence="7" type="primary">fabD</name>
    <name evidence="7" type="ORF">ERL59_01265</name>
</gene>
<organism evidence="7 8">
    <name type="scientific">Chengkuizengella marina</name>
    <dbReference type="NCBI Taxonomy" id="2507566"/>
    <lineage>
        <taxon>Bacteria</taxon>
        <taxon>Bacillati</taxon>
        <taxon>Bacillota</taxon>
        <taxon>Bacilli</taxon>
        <taxon>Bacillales</taxon>
        <taxon>Paenibacillaceae</taxon>
        <taxon>Chengkuizengella</taxon>
    </lineage>
</organism>
<dbReference type="OrthoDB" id="9805460at2"/>
<dbReference type="EMBL" id="SIJB01000004">
    <property type="protein sequence ID" value="NBI27598.1"/>
    <property type="molecule type" value="Genomic_DNA"/>
</dbReference>
<dbReference type="NCBIfam" id="TIGR00128">
    <property type="entry name" value="fabD"/>
    <property type="match status" value="1"/>
</dbReference>
<dbReference type="InterPro" id="IPR016036">
    <property type="entry name" value="Malonyl_transacylase_ACP-bd"/>
</dbReference>
<dbReference type="Pfam" id="PF00698">
    <property type="entry name" value="Acyl_transf_1"/>
    <property type="match status" value="1"/>
</dbReference>
<dbReference type="Gene3D" id="3.30.70.250">
    <property type="entry name" value="Malonyl-CoA ACP transacylase, ACP-binding"/>
    <property type="match status" value="1"/>
</dbReference>